<proteinExistence type="predicted"/>
<evidence type="ECO:0000259" key="1">
    <source>
        <dbReference type="Pfam" id="PF00501"/>
    </source>
</evidence>
<dbReference type="EMBL" id="JBBKZS010000004">
    <property type="protein sequence ID" value="MEJ8855122.1"/>
    <property type="molecule type" value="Genomic_DNA"/>
</dbReference>
<dbReference type="PANTHER" id="PTHR43767:SF1">
    <property type="entry name" value="NONRIBOSOMAL PEPTIDE SYNTHASE PES1 (EUROFUNG)-RELATED"/>
    <property type="match status" value="1"/>
</dbReference>
<dbReference type="InterPro" id="IPR045851">
    <property type="entry name" value="AMP-bd_C_sf"/>
</dbReference>
<dbReference type="Gene3D" id="3.40.50.12780">
    <property type="entry name" value="N-terminal domain of ligase-like"/>
    <property type="match status" value="1"/>
</dbReference>
<dbReference type="InterPro" id="IPR020845">
    <property type="entry name" value="AMP-binding_CS"/>
</dbReference>
<keyword evidence="3" id="KW-0436">Ligase</keyword>
<dbReference type="SUPFAM" id="SSF56801">
    <property type="entry name" value="Acetyl-CoA synthetase-like"/>
    <property type="match status" value="1"/>
</dbReference>
<dbReference type="PANTHER" id="PTHR43767">
    <property type="entry name" value="LONG-CHAIN-FATTY-ACID--COA LIGASE"/>
    <property type="match status" value="1"/>
</dbReference>
<dbReference type="GO" id="GO:0004467">
    <property type="term" value="F:long-chain fatty acid-CoA ligase activity"/>
    <property type="evidence" value="ECO:0007669"/>
    <property type="project" value="UniProtKB-EC"/>
</dbReference>
<evidence type="ECO:0000313" key="3">
    <source>
        <dbReference type="EMBL" id="MEJ8855122.1"/>
    </source>
</evidence>
<protein>
    <submittedName>
        <fullName evidence="3">Long-chain-fatty-acid--CoA ligase</fullName>
        <ecNumber evidence="3">6.2.1.3</ecNumber>
    </submittedName>
</protein>
<dbReference type="Pfam" id="PF00501">
    <property type="entry name" value="AMP-binding"/>
    <property type="match status" value="1"/>
</dbReference>
<dbReference type="CDD" id="cd17631">
    <property type="entry name" value="FACL_FadD13-like"/>
    <property type="match status" value="1"/>
</dbReference>
<dbReference type="NCBIfam" id="NF004837">
    <property type="entry name" value="PRK06187.1"/>
    <property type="match status" value="1"/>
</dbReference>
<accession>A0ABU8X5L5</accession>
<comment type="caution">
    <text evidence="3">The sequence shown here is derived from an EMBL/GenBank/DDBJ whole genome shotgun (WGS) entry which is preliminary data.</text>
</comment>
<sequence length="516" mass="55968">MQLTRSLRRAAQIFPRRTSTVFGDRRRTWAETLNRVTRLAAGLVTLGVQPGDRIALLGLNSDRYLEATYAALWAGCVVVPGNTRWAPAEHAYALQDSSPSLLMVDQDFAAMARTLPGFDAARTVFMGDGASGDLVSYETLIEQSAPLPERAGSGDDMAMIMYTGGTTGWPKGVMLSHTNIVWASTTFSVVCLNEPEIVYLHAAPMFHLAAMSAMLNYTGAGATQVILPRFDPAAVVDAIAGEKVNMSLLVPTMIDLVDRHLEAHPADVGSLRNLVYGASPISETLLRRAMKSLPNVRFYQGYGQTEMAGGVVVLTPEFHTVDGPNARLLRAAGRPTPGTDIRIVDADMNDVPRGTVGEVAARGPSVMLGYWRKPEQTQAAIVDGWLRSGDAGYMDEDGFIFLVDRVKDMIVSGGENVYSAEVENALGKHPAVLECAVIGIPDAQWGEAVHAVVRLRDGSDADATELTRHCGEWIANYKRPRSFTFRAEPLPLSATGKALKTELRKPFWEGHTRQVG</sequence>
<dbReference type="PROSITE" id="PS00455">
    <property type="entry name" value="AMP_BINDING"/>
    <property type="match status" value="1"/>
</dbReference>
<dbReference type="InterPro" id="IPR050237">
    <property type="entry name" value="ATP-dep_AMP-bd_enzyme"/>
</dbReference>
<dbReference type="InterPro" id="IPR025110">
    <property type="entry name" value="AMP-bd_C"/>
</dbReference>
<reference evidence="3 4" key="1">
    <citation type="submission" date="2024-03" db="EMBL/GenBank/DDBJ databases">
        <title>Novel species of the genus Variovorax.</title>
        <authorList>
            <person name="Liu Q."/>
            <person name="Xin Y.-H."/>
        </authorList>
    </citation>
    <scope>NUCLEOTIDE SEQUENCE [LARGE SCALE GENOMIC DNA]</scope>
    <source>
        <strain evidence="3 4">KACC 18901</strain>
    </source>
</reference>
<organism evidence="3 4">
    <name type="scientific">Variovorax robiniae</name>
    <dbReference type="NCBI Taxonomy" id="1836199"/>
    <lineage>
        <taxon>Bacteria</taxon>
        <taxon>Pseudomonadati</taxon>
        <taxon>Pseudomonadota</taxon>
        <taxon>Betaproteobacteria</taxon>
        <taxon>Burkholderiales</taxon>
        <taxon>Comamonadaceae</taxon>
        <taxon>Variovorax</taxon>
    </lineage>
</organism>
<dbReference type="Proteomes" id="UP001367030">
    <property type="component" value="Unassembled WGS sequence"/>
</dbReference>
<dbReference type="EC" id="6.2.1.3" evidence="3"/>
<dbReference type="Gene3D" id="3.30.300.30">
    <property type="match status" value="1"/>
</dbReference>
<evidence type="ECO:0000313" key="4">
    <source>
        <dbReference type="Proteomes" id="UP001367030"/>
    </source>
</evidence>
<evidence type="ECO:0000259" key="2">
    <source>
        <dbReference type="Pfam" id="PF13193"/>
    </source>
</evidence>
<feature type="domain" description="AMP-binding enzyme C-terminal" evidence="2">
    <location>
        <begin position="421"/>
        <end position="497"/>
    </location>
</feature>
<dbReference type="RefSeq" id="WP_340335211.1">
    <property type="nucleotide sequence ID" value="NZ_JBBKZS010000004.1"/>
</dbReference>
<feature type="domain" description="AMP-dependent synthetase/ligase" evidence="1">
    <location>
        <begin position="8"/>
        <end position="371"/>
    </location>
</feature>
<keyword evidence="4" id="KW-1185">Reference proteome</keyword>
<name>A0ABU8X5L5_9BURK</name>
<dbReference type="InterPro" id="IPR042099">
    <property type="entry name" value="ANL_N_sf"/>
</dbReference>
<dbReference type="InterPro" id="IPR000873">
    <property type="entry name" value="AMP-dep_synth/lig_dom"/>
</dbReference>
<gene>
    <name evidence="3" type="ORF">WKW79_11115</name>
</gene>
<dbReference type="Pfam" id="PF13193">
    <property type="entry name" value="AMP-binding_C"/>
    <property type="match status" value="1"/>
</dbReference>